<organism evidence="2 3">
    <name type="scientific">Psychrobacillus mangrovi</name>
    <dbReference type="NCBI Taxonomy" id="3117745"/>
    <lineage>
        <taxon>Bacteria</taxon>
        <taxon>Bacillati</taxon>
        <taxon>Bacillota</taxon>
        <taxon>Bacilli</taxon>
        <taxon>Bacillales</taxon>
        <taxon>Bacillaceae</taxon>
        <taxon>Psychrobacillus</taxon>
    </lineage>
</organism>
<proteinExistence type="predicted"/>
<dbReference type="RefSeq" id="WP_336497153.1">
    <property type="nucleotide sequence ID" value="NZ_JBAWSY010000004.1"/>
</dbReference>
<evidence type="ECO:0000313" key="2">
    <source>
        <dbReference type="EMBL" id="MEI4769597.1"/>
    </source>
</evidence>
<keyword evidence="3" id="KW-1185">Reference proteome</keyword>
<evidence type="ECO:0000313" key="3">
    <source>
        <dbReference type="Proteomes" id="UP001364890"/>
    </source>
</evidence>
<comment type="caution">
    <text evidence="2">The sequence shown here is derived from an EMBL/GenBank/DDBJ whole genome shotgun (WGS) entry which is preliminary data.</text>
</comment>
<reference evidence="2 3" key="1">
    <citation type="submission" date="2024-01" db="EMBL/GenBank/DDBJ databases">
        <title>Seven novel Bacillus-like species.</title>
        <authorList>
            <person name="Liu G."/>
        </authorList>
    </citation>
    <scope>NUCLEOTIDE SEQUENCE [LARGE SCALE GENOMIC DNA]</scope>
    <source>
        <strain evidence="2 3">FJAT-51614</strain>
    </source>
</reference>
<sequence>MYKLKKELNKREIEVIKIFDDETNKIVSLNSEISPLKEIERFCQTINNNMFYIIIGSGNGTILEYLLNKKFKSKFIILEIFDEINYSDEYKEILKEHNIVLFHNSKINYLELSGAIRNSLGMECEVLIHPNYDRLNTELLSPILEKIKMGIVTATINKNTENYFKFEWITEPILNLSITKEARSIMEIKDNFIDKDIILVSSGPSMVDHIDFMKMKSNSAYIIASGSAVNGLINNDIMPDFVTILDGSLINYTAHFEQTQYTGPIITTGTTNHSILKNHKGEIFVTNFAQDTVTAAERKDLLNIPTVPSVALYSLLLSHFLGAKNVYMVGQDLALANGQYYASGVNQHANMKNLGQTIEVESNNGGMTHTTFGLASTLESFNNVVSIITKTNSKIQIYNLAKDGAKIKDVPYINSEEIEFVDKIEKGWINRSVTKANLNYTFSADFLSKIEACKKDVDYAVRKINQMNLSAISLKDLKKVLLLIKSLRENEVLETHILSLLYSSTKSINNMFEFGFEDNFETNKERVEMINKFKIYIEYIQKYLLGLLESPVWLQLDKERL</sequence>
<dbReference type="Pfam" id="PF01973">
    <property type="entry name" value="MptE-like"/>
    <property type="match status" value="1"/>
</dbReference>
<name>A0ABU8F3K3_9BACI</name>
<dbReference type="PANTHER" id="PTHR41786">
    <property type="entry name" value="MOTILITY ACCESSORY FACTOR MAF"/>
    <property type="match status" value="1"/>
</dbReference>
<evidence type="ECO:0000259" key="1">
    <source>
        <dbReference type="Pfam" id="PF01973"/>
    </source>
</evidence>
<dbReference type="InterPro" id="IPR002826">
    <property type="entry name" value="MptE-like"/>
</dbReference>
<dbReference type="PANTHER" id="PTHR41786:SF1">
    <property type="entry name" value="6-HYDROXYMETHYLPTERIN DIPHOSPHOKINASE MPTE-LIKE DOMAIN-CONTAINING PROTEIN"/>
    <property type="match status" value="1"/>
</dbReference>
<protein>
    <submittedName>
        <fullName evidence="2">6-hydroxymethylpterin diphosphokinase MptE-like protein</fullName>
    </submittedName>
</protein>
<gene>
    <name evidence="2" type="ORF">WAX74_08045</name>
</gene>
<accession>A0ABU8F3K3</accession>
<feature type="domain" description="6-hydroxymethylpterin diphosphokinase MptE-like" evidence="1">
    <location>
        <begin position="179"/>
        <end position="337"/>
    </location>
</feature>
<dbReference type="Proteomes" id="UP001364890">
    <property type="component" value="Unassembled WGS sequence"/>
</dbReference>
<dbReference type="EMBL" id="JBAWSY010000004">
    <property type="protein sequence ID" value="MEI4769597.1"/>
    <property type="molecule type" value="Genomic_DNA"/>
</dbReference>